<organism evidence="2">
    <name type="scientific">Caenorhabditis brenneri</name>
    <name type="common">Nematode worm</name>
    <dbReference type="NCBI Taxonomy" id="135651"/>
    <lineage>
        <taxon>Eukaryota</taxon>
        <taxon>Metazoa</taxon>
        <taxon>Ecdysozoa</taxon>
        <taxon>Nematoda</taxon>
        <taxon>Chromadorea</taxon>
        <taxon>Rhabditida</taxon>
        <taxon>Rhabditina</taxon>
        <taxon>Rhabditomorpha</taxon>
        <taxon>Rhabditoidea</taxon>
        <taxon>Rhabditidae</taxon>
        <taxon>Peloderinae</taxon>
        <taxon>Caenorhabditis</taxon>
    </lineage>
</organism>
<dbReference type="HOGENOM" id="CLU_957208_0_0_1"/>
<dbReference type="FunCoup" id="G0MY54">
    <property type="interactions" value="1049"/>
</dbReference>
<evidence type="ECO:0000313" key="1">
    <source>
        <dbReference type="EMBL" id="EGT47468.1"/>
    </source>
</evidence>
<proteinExistence type="predicted"/>
<dbReference type="EMBL" id="GL379820">
    <property type="protein sequence ID" value="EGT47468.1"/>
    <property type="molecule type" value="Genomic_DNA"/>
</dbReference>
<name>G0MY54_CAEBE</name>
<dbReference type="STRING" id="135651.G0MY54"/>
<sequence>MRRNATFYTRKRFQVQDCELTYHVWQYNGSIYGPYAADTIFKFFMEGKLKFPTRVQITENARKKGCTGLLEYFGTVQDLQDMFGTQDFLPKRLSQFKGKWPLPEIHPNPALYKYESLNFHTFNLSTFLNNLSTSSYCPFVTGIRGDFPEDQILPLSSVVELARRILMDYSNLEPEERQLLHILLTEVFSPRVCDVCQKVMEDQHTYMIHALSVLHLENAVVKCQKVFTIELDYLKLRKLIDDVKRYTFERKLSRQINKVTSNHHEPTTPRPLVWNPNFSTATFFPGVPLPL</sequence>
<dbReference type="Proteomes" id="UP000008068">
    <property type="component" value="Unassembled WGS sequence"/>
</dbReference>
<dbReference type="OMA" id="DVKRYTF"/>
<reference evidence="2" key="1">
    <citation type="submission" date="2011-07" db="EMBL/GenBank/DDBJ databases">
        <authorList>
            <consortium name="Caenorhabditis brenneri Sequencing and Analysis Consortium"/>
            <person name="Wilson R.K."/>
        </authorList>
    </citation>
    <scope>NUCLEOTIDE SEQUENCE [LARGE SCALE GENOMIC DNA]</scope>
    <source>
        <strain evidence="2">PB2801</strain>
    </source>
</reference>
<dbReference type="OrthoDB" id="5821243at2759"/>
<gene>
    <name evidence="1" type="ORF">CAEBREN_09707</name>
</gene>
<protein>
    <recommendedName>
        <fullName evidence="3">GYF domain-containing protein</fullName>
    </recommendedName>
</protein>
<evidence type="ECO:0000313" key="2">
    <source>
        <dbReference type="Proteomes" id="UP000008068"/>
    </source>
</evidence>
<dbReference type="eggNOG" id="KOG1862">
    <property type="taxonomic scope" value="Eukaryota"/>
</dbReference>
<keyword evidence="2" id="KW-1185">Reference proteome</keyword>
<dbReference type="InParanoid" id="G0MY54"/>
<evidence type="ECO:0008006" key="3">
    <source>
        <dbReference type="Google" id="ProtNLM"/>
    </source>
</evidence>
<dbReference type="AlphaFoldDB" id="G0MY54"/>
<accession>G0MY54</accession>